<name>A0A418QTY6_9BACT</name>
<evidence type="ECO:0000313" key="3">
    <source>
        <dbReference type="Proteomes" id="UP000284250"/>
    </source>
</evidence>
<comment type="caution">
    <text evidence="2">The sequence shown here is derived from an EMBL/GenBank/DDBJ whole genome shotgun (WGS) entry which is preliminary data.</text>
</comment>
<dbReference type="EMBL" id="QYCN01000021">
    <property type="protein sequence ID" value="RIY08624.1"/>
    <property type="molecule type" value="Genomic_DNA"/>
</dbReference>
<dbReference type="RefSeq" id="WP_119656424.1">
    <property type="nucleotide sequence ID" value="NZ_JBHUOI010000024.1"/>
</dbReference>
<keyword evidence="1" id="KW-0732">Signal</keyword>
<feature type="chain" id="PRO_5019580062" evidence="1">
    <location>
        <begin position="22"/>
        <end position="157"/>
    </location>
</feature>
<sequence length="157" mass="17059">MKILLTLLLALLLTLPGATLAQAPAGVPTLNFCGVDLPVENGCSPTSSTEIACANYRLSWAYLDYRAMTAYPPEYIRQAKKEHKGTETQPFTCSLLNGPPAQGVRLAYATDNGMAYRYIVCAAAKGQPVLLDLTLSLDPEKTDDLPAVVQQIMRLER</sequence>
<accession>A0A418QTY6</accession>
<keyword evidence="3" id="KW-1185">Reference proteome</keyword>
<dbReference type="AlphaFoldDB" id="A0A418QTY6"/>
<protein>
    <submittedName>
        <fullName evidence="2">Uncharacterized protein</fullName>
    </submittedName>
</protein>
<feature type="signal peptide" evidence="1">
    <location>
        <begin position="1"/>
        <end position="21"/>
    </location>
</feature>
<gene>
    <name evidence="2" type="ORF">D0T11_14010</name>
</gene>
<evidence type="ECO:0000313" key="2">
    <source>
        <dbReference type="EMBL" id="RIY08624.1"/>
    </source>
</evidence>
<proteinExistence type="predicted"/>
<dbReference type="OrthoDB" id="883841at2"/>
<reference evidence="2 3" key="1">
    <citation type="submission" date="2019-01" db="EMBL/GenBank/DDBJ databases">
        <title>Hymenobacter humicola sp. nov., isolated from soils in Antarctica.</title>
        <authorList>
            <person name="Sedlacek I."/>
            <person name="Holochova P."/>
            <person name="Kralova S."/>
            <person name="Pantucek R."/>
            <person name="Stankova E."/>
            <person name="Vrbovska V."/>
            <person name="Kristofova L."/>
            <person name="Svec P."/>
            <person name="Busse H.-J."/>
        </authorList>
    </citation>
    <scope>NUCLEOTIDE SEQUENCE [LARGE SCALE GENOMIC DNA]</scope>
    <source>
        <strain evidence="2 3">CCM 8852</strain>
    </source>
</reference>
<evidence type="ECO:0000256" key="1">
    <source>
        <dbReference type="SAM" id="SignalP"/>
    </source>
</evidence>
<organism evidence="2 3">
    <name type="scientific">Hymenobacter rubripertinctus</name>
    <dbReference type="NCBI Taxonomy" id="2029981"/>
    <lineage>
        <taxon>Bacteria</taxon>
        <taxon>Pseudomonadati</taxon>
        <taxon>Bacteroidota</taxon>
        <taxon>Cytophagia</taxon>
        <taxon>Cytophagales</taxon>
        <taxon>Hymenobacteraceae</taxon>
        <taxon>Hymenobacter</taxon>
    </lineage>
</organism>
<dbReference type="Proteomes" id="UP000284250">
    <property type="component" value="Unassembled WGS sequence"/>
</dbReference>